<dbReference type="PANTHER" id="PTHR36986:SF1">
    <property type="entry name" value="UPF0643 PROTEIN PB2B2.08"/>
    <property type="match status" value="1"/>
</dbReference>
<dbReference type="Proteomes" id="UP000799437">
    <property type="component" value="Unassembled WGS sequence"/>
</dbReference>
<dbReference type="OrthoDB" id="2140489at2759"/>
<keyword evidence="2" id="KW-1185">Reference proteome</keyword>
<evidence type="ECO:0000313" key="1">
    <source>
        <dbReference type="EMBL" id="KAF2762712.1"/>
    </source>
</evidence>
<organism evidence="1 2">
    <name type="scientific">Pseudovirgaria hyperparasitica</name>
    <dbReference type="NCBI Taxonomy" id="470096"/>
    <lineage>
        <taxon>Eukaryota</taxon>
        <taxon>Fungi</taxon>
        <taxon>Dikarya</taxon>
        <taxon>Ascomycota</taxon>
        <taxon>Pezizomycotina</taxon>
        <taxon>Dothideomycetes</taxon>
        <taxon>Dothideomycetes incertae sedis</taxon>
        <taxon>Acrospermales</taxon>
        <taxon>Acrospermaceae</taxon>
        <taxon>Pseudovirgaria</taxon>
    </lineage>
</organism>
<reference evidence="1" key="1">
    <citation type="journal article" date="2020" name="Stud. Mycol.">
        <title>101 Dothideomycetes genomes: a test case for predicting lifestyles and emergence of pathogens.</title>
        <authorList>
            <person name="Haridas S."/>
            <person name="Albert R."/>
            <person name="Binder M."/>
            <person name="Bloem J."/>
            <person name="Labutti K."/>
            <person name="Salamov A."/>
            <person name="Andreopoulos B."/>
            <person name="Baker S."/>
            <person name="Barry K."/>
            <person name="Bills G."/>
            <person name="Bluhm B."/>
            <person name="Cannon C."/>
            <person name="Castanera R."/>
            <person name="Culley D."/>
            <person name="Daum C."/>
            <person name="Ezra D."/>
            <person name="Gonzalez J."/>
            <person name="Henrissat B."/>
            <person name="Kuo A."/>
            <person name="Liang C."/>
            <person name="Lipzen A."/>
            <person name="Lutzoni F."/>
            <person name="Magnuson J."/>
            <person name="Mondo S."/>
            <person name="Nolan M."/>
            <person name="Ohm R."/>
            <person name="Pangilinan J."/>
            <person name="Park H.-J."/>
            <person name="Ramirez L."/>
            <person name="Alfaro M."/>
            <person name="Sun H."/>
            <person name="Tritt A."/>
            <person name="Yoshinaga Y."/>
            <person name="Zwiers L.-H."/>
            <person name="Turgeon B."/>
            <person name="Goodwin S."/>
            <person name="Spatafora J."/>
            <person name="Crous P."/>
            <person name="Grigoriev I."/>
        </authorList>
    </citation>
    <scope>NUCLEOTIDE SEQUENCE</scope>
    <source>
        <strain evidence="1">CBS 121739</strain>
    </source>
</reference>
<name>A0A6A6WKM0_9PEZI</name>
<dbReference type="EMBL" id="ML996565">
    <property type="protein sequence ID" value="KAF2762712.1"/>
    <property type="molecule type" value="Genomic_DNA"/>
</dbReference>
<sequence length="301" mass="33865">MAPTLEFDDADTLPVFDIKTPIKQAPPITSSDISIHTDLLTDSSIQDSDTHPALDPDDDFINTDTDITNTTTNTNLLPSPYHVLHHSAAPTAFDPLRFDAAASIQLTPSTPSTPLSPYLISSPYNHPLHLLDLRTLDLQCALFARALTTLRPTRPDYATAPYGASLNFHDVLATLRRLCADATPAGHVWTTQAFYLVVFRSRLREVVDEDFLYEVDAMSHREATRSGGLLKYWFGKPDAERRNLATCLWRNREDARLGGRGPWHAKARRAGRDLYEMIEFETYSFVVGDGAEEWRIEEYQD</sequence>
<evidence type="ECO:0000313" key="2">
    <source>
        <dbReference type="Proteomes" id="UP000799437"/>
    </source>
</evidence>
<dbReference type="AlphaFoldDB" id="A0A6A6WKM0"/>
<proteinExistence type="predicted"/>
<dbReference type="PANTHER" id="PTHR36986">
    <property type="entry name" value="UPF0643 PROTEIN PB2B2.08"/>
    <property type="match status" value="1"/>
</dbReference>
<dbReference type="RefSeq" id="XP_033605163.1">
    <property type="nucleotide sequence ID" value="XM_033745088.1"/>
</dbReference>
<protein>
    <submittedName>
        <fullName evidence="1">Uncharacterized protein</fullName>
    </submittedName>
</protein>
<gene>
    <name evidence="1" type="ORF">EJ05DRAFT_481610</name>
</gene>
<accession>A0A6A6WKM0</accession>
<dbReference type="GeneID" id="54486142"/>